<reference evidence="1" key="1">
    <citation type="submission" date="2021-08" db="EMBL/GenBank/DDBJ databases">
        <title>The first chromosome-level gecko genome reveals the dynamic sex chromosomes of Neotropical dwarf geckos (Sphaerodactylidae: Sphaerodactylus).</title>
        <authorList>
            <person name="Pinto B.J."/>
            <person name="Keating S.E."/>
            <person name="Gamble T."/>
        </authorList>
    </citation>
    <scope>NUCLEOTIDE SEQUENCE</scope>
    <source>
        <strain evidence="1">TG3544</strain>
    </source>
</reference>
<evidence type="ECO:0000313" key="2">
    <source>
        <dbReference type="Proteomes" id="UP000827872"/>
    </source>
</evidence>
<proteinExistence type="predicted"/>
<dbReference type="Proteomes" id="UP000827872">
    <property type="component" value="Linkage Group LG10"/>
</dbReference>
<comment type="caution">
    <text evidence="1">The sequence shown here is derived from an EMBL/GenBank/DDBJ whole genome shotgun (WGS) entry which is preliminary data.</text>
</comment>
<gene>
    <name evidence="1" type="ORF">K3G42_023573</name>
</gene>
<protein>
    <submittedName>
        <fullName evidence="1">Uncharacterized protein</fullName>
    </submittedName>
</protein>
<organism evidence="1 2">
    <name type="scientific">Sphaerodactylus townsendi</name>
    <dbReference type="NCBI Taxonomy" id="933632"/>
    <lineage>
        <taxon>Eukaryota</taxon>
        <taxon>Metazoa</taxon>
        <taxon>Chordata</taxon>
        <taxon>Craniata</taxon>
        <taxon>Vertebrata</taxon>
        <taxon>Euteleostomi</taxon>
        <taxon>Lepidosauria</taxon>
        <taxon>Squamata</taxon>
        <taxon>Bifurcata</taxon>
        <taxon>Gekkota</taxon>
        <taxon>Sphaerodactylidae</taxon>
        <taxon>Sphaerodactylus</taxon>
    </lineage>
</organism>
<name>A0ACB8E9E6_9SAUR</name>
<keyword evidence="2" id="KW-1185">Reference proteome</keyword>
<accession>A0ACB8E9E6</accession>
<evidence type="ECO:0000313" key="1">
    <source>
        <dbReference type="EMBL" id="KAH7988891.1"/>
    </source>
</evidence>
<dbReference type="EMBL" id="CM037623">
    <property type="protein sequence ID" value="KAH7988891.1"/>
    <property type="molecule type" value="Genomic_DNA"/>
</dbReference>
<sequence length="863" mass="97246">MPSQRATPACFWPRPLGAYVMGRAPGPVLGSRSDPVVGSMPARMIYRRFAGQPCRTAAFSTAIKAPGKRTFFGKAEEDQRLQKTEEHPKPVAVLKLWKPPEYRVSFHPSAYAGAKRVSEEDPSCGLEGGSLGSDYPSIGAKQVQNHYSVTCSRRLSSTKNTLLDLERSKFLSAQANLPHSTTPDLAEEDGEAADVESYDTKEDPRAFQTQRPEYEALSYNRRKRPPPLSAEEGSSILQNVSVLKSSLKPDTITECFFRLSGLPAEQQESLFSNSKFAILCHCAVESIPLFDTSELLTCLKAFVHLAVPPTHPMLKVYESECCRRAWDIGLNRILLVADLWRCLGCSVPRYLEIALSYVHLHWQELSLAQLVQLLYIIGEGRRAPEDLMKKLDTLVLKHLSSLSPEEVGAVCLGFFKSSHGLSKHTMQKIGDKVSAQMAEMSNYALVNVLKMYRYTHVDHPEFLKQLSMVVPARIPTMGTQGVMHVALACSALHYRSEGIMNAVASSMPSRAAYCRSKDIAKFLWSFGCLNYEPPNSEEFYACLEEQMRTKMREYRRFPEHFLTSLLALVFARRFPKDLIDYALSPKFIRLISDNKFDLKKDLLTLDGSVGIECPGYAGNRLEAHLKQETTEMLWDYAQKDLCTKPEVMEALSHLEDMLGGPQYIKQHMILPHTRSVDLEIHLDPERKPLPFHSEATAVKFELKESGVSLTDDLMSRLLKGRSVKPCPANGSEREDETRIQKRPAPQEQSPSTLDHFAFSDGVPLTGAILNALTKSQTSSESPDPHPKQQHPGDTKLAVQVSNRNHYSYGSKHLLGLHNLKRRQLRQIGYTVVELPFWEWFPLLRRSRSEKLSYLHHKIFNSVP</sequence>